<dbReference type="STRING" id="1200352.A606_08930"/>
<evidence type="ECO:0000256" key="7">
    <source>
        <dbReference type="RuleBase" id="RU004326"/>
    </source>
</evidence>
<reference evidence="12 13" key="1">
    <citation type="submission" date="2012-06" db="EMBL/GenBank/DDBJ databases">
        <title>Complete genome sequence of Corynebacterium terpenotabidum Y-11 (=DSM 44721).</title>
        <authorList>
            <person name="Ruckert C."/>
            <person name="Albersmeier A."/>
            <person name="Al-Dilaimi A."/>
            <person name="Szczepanowski R."/>
            <person name="Kalinowski J."/>
        </authorList>
    </citation>
    <scope>NUCLEOTIDE SEQUENCE [LARGE SCALE GENOMIC DNA]</scope>
    <source>
        <strain evidence="12 13">Y-11</strain>
    </source>
</reference>
<evidence type="ECO:0000256" key="8">
    <source>
        <dbReference type="SAM" id="MobiDB-lite"/>
    </source>
</evidence>
<dbReference type="InterPro" id="IPR005846">
    <property type="entry name" value="A-D-PHexomutase_a/b/a-III"/>
</dbReference>
<feature type="domain" description="Alpha-D-phosphohexomutase alpha/beta/alpha" evidence="10">
    <location>
        <begin position="172"/>
        <end position="280"/>
    </location>
</feature>
<dbReference type="Pfam" id="PF02879">
    <property type="entry name" value="PGM_PMM_II"/>
    <property type="match status" value="1"/>
</dbReference>
<keyword evidence="3" id="KW-0597">Phosphoprotein</keyword>
<name>S4XE57_9CORY</name>
<dbReference type="GO" id="GO:0000287">
    <property type="term" value="F:magnesium ion binding"/>
    <property type="evidence" value="ECO:0007669"/>
    <property type="project" value="InterPro"/>
</dbReference>
<evidence type="ECO:0000259" key="10">
    <source>
        <dbReference type="Pfam" id="PF02879"/>
    </source>
</evidence>
<comment type="similarity">
    <text evidence="2 7">Belongs to the phosphohexose mutase family.</text>
</comment>
<dbReference type="InterPro" id="IPR016066">
    <property type="entry name" value="A-D-PHexomutase_CS"/>
</dbReference>
<sequence>MITPTPRTPATGPGITFGTAGLRAPVGPGADRMNVSTVTRATAGVAQWLRKQGVASPSVAVGFDARYGSNAMARAVAETFAGAGCQVVLLPLPTPTPVIAWLVRERGLDAGVQITASHNPKQDNGYKLYLAGGSQLVSPADREIEECIAATPAAPEIPRSPDVRLDIHAVDGYLNAVTGLVRSGDSTVLAARRNLRVLFTPLHGVGGTVLDEAFRGAGFRSPATVTAQRWPDPEFPTVAFPNPEEPGTCDLLLETAAASGPADRPDLLIALDPDADRCMLGIPDPDDPRGYRMLRGDETGPLLARHLVPAVAEGDDAVAAPVVATTVVSSGLLARIAAASGWDFRETLTGFKHLARAADDAPGDLAFAYEEAIGTCPAPGLVADKDGIATALVAAVWAAGLKAQGRTLRDELAELDDRFGVVRTAQVSVRSAGQAAAAALVADWAASPPAELSDGAPTEVTPLDPAAGTGAGFRVTWSSAPQGSSRDAGAGVPLDYRVVVRPSGTEPKAKFYLQVAGPAGDAGPGGADPAVVESVLTELREIVRRLTDR</sequence>
<evidence type="ECO:0000256" key="2">
    <source>
        <dbReference type="ARBA" id="ARBA00010231"/>
    </source>
</evidence>
<dbReference type="InterPro" id="IPR005841">
    <property type="entry name" value="Alpha-D-phosphohexomutase_SF"/>
</dbReference>
<evidence type="ECO:0000256" key="6">
    <source>
        <dbReference type="ARBA" id="ARBA00023235"/>
    </source>
</evidence>
<dbReference type="RefSeq" id="WP_020441783.1">
    <property type="nucleotide sequence ID" value="NC_021663.1"/>
</dbReference>
<dbReference type="PATRIC" id="fig|1200352.3.peg.1816"/>
<protein>
    <submittedName>
        <fullName evidence="12">Phosphomannomutase</fullName>
    </submittedName>
</protein>
<keyword evidence="6" id="KW-0413">Isomerase</keyword>
<evidence type="ECO:0000256" key="4">
    <source>
        <dbReference type="ARBA" id="ARBA00022723"/>
    </source>
</evidence>
<dbReference type="PRINTS" id="PR00509">
    <property type="entry name" value="PGMPMM"/>
</dbReference>
<dbReference type="PANTHER" id="PTHR45745:SF1">
    <property type="entry name" value="PHOSPHOGLUCOMUTASE 2B-RELATED"/>
    <property type="match status" value="1"/>
</dbReference>
<evidence type="ECO:0000313" key="13">
    <source>
        <dbReference type="Proteomes" id="UP000014809"/>
    </source>
</evidence>
<dbReference type="Pfam" id="PF02880">
    <property type="entry name" value="PGM_PMM_III"/>
    <property type="match status" value="1"/>
</dbReference>
<dbReference type="EMBL" id="CP003696">
    <property type="protein sequence ID" value="AGP31427.1"/>
    <property type="molecule type" value="Genomic_DNA"/>
</dbReference>
<evidence type="ECO:0000256" key="1">
    <source>
        <dbReference type="ARBA" id="ARBA00001946"/>
    </source>
</evidence>
<dbReference type="CDD" id="cd05799">
    <property type="entry name" value="PGM2"/>
    <property type="match status" value="1"/>
</dbReference>
<dbReference type="OrthoDB" id="9806956at2"/>
<dbReference type="SUPFAM" id="SSF53738">
    <property type="entry name" value="Phosphoglucomutase, first 3 domains"/>
    <property type="match status" value="3"/>
</dbReference>
<dbReference type="Gene3D" id="3.40.120.10">
    <property type="entry name" value="Alpha-D-Glucose-1,6-Bisphosphate, subunit A, domain 3"/>
    <property type="match status" value="3"/>
</dbReference>
<evidence type="ECO:0000256" key="5">
    <source>
        <dbReference type="ARBA" id="ARBA00022842"/>
    </source>
</evidence>
<feature type="domain" description="Alpha-D-phosphohexomutase alpha/beta/alpha" evidence="11">
    <location>
        <begin position="296"/>
        <end position="414"/>
    </location>
</feature>
<feature type="domain" description="Alpha-D-phosphohexomutase alpha/beta/alpha" evidence="9">
    <location>
        <begin position="16"/>
        <end position="150"/>
    </location>
</feature>
<proteinExistence type="inferred from homology"/>
<accession>S4XE57</accession>
<comment type="cofactor">
    <cofactor evidence="1">
        <name>Mg(2+)</name>
        <dbReference type="ChEBI" id="CHEBI:18420"/>
    </cofactor>
</comment>
<evidence type="ECO:0000256" key="3">
    <source>
        <dbReference type="ARBA" id="ARBA00022553"/>
    </source>
</evidence>
<dbReference type="HOGENOM" id="CLU_016950_0_2_11"/>
<dbReference type="GO" id="GO:0006166">
    <property type="term" value="P:purine ribonucleoside salvage"/>
    <property type="evidence" value="ECO:0007669"/>
    <property type="project" value="TreeGrafter"/>
</dbReference>
<dbReference type="InterPro" id="IPR005844">
    <property type="entry name" value="A-D-PHexomutase_a/b/a-I"/>
</dbReference>
<feature type="region of interest" description="Disordered" evidence="8">
    <location>
        <begin position="1"/>
        <end position="23"/>
    </location>
</feature>
<keyword evidence="13" id="KW-1185">Reference proteome</keyword>
<keyword evidence="4 7" id="KW-0479">Metal-binding</keyword>
<dbReference type="InterPro" id="IPR036900">
    <property type="entry name" value="A-D-PHexomutase_C_sf"/>
</dbReference>
<dbReference type="PANTHER" id="PTHR45745">
    <property type="entry name" value="PHOSPHOMANNOMUTASE 45A"/>
    <property type="match status" value="1"/>
</dbReference>
<evidence type="ECO:0000259" key="11">
    <source>
        <dbReference type="Pfam" id="PF02880"/>
    </source>
</evidence>
<dbReference type="KEGG" id="cter:A606_08930"/>
<dbReference type="Pfam" id="PF02878">
    <property type="entry name" value="PGM_PMM_I"/>
    <property type="match status" value="1"/>
</dbReference>
<dbReference type="GO" id="GO:0005975">
    <property type="term" value="P:carbohydrate metabolic process"/>
    <property type="evidence" value="ECO:0007669"/>
    <property type="project" value="InterPro"/>
</dbReference>
<evidence type="ECO:0000313" key="12">
    <source>
        <dbReference type="EMBL" id="AGP31427.1"/>
    </source>
</evidence>
<evidence type="ECO:0000259" key="9">
    <source>
        <dbReference type="Pfam" id="PF02878"/>
    </source>
</evidence>
<feature type="compositionally biased region" description="Low complexity" evidence="8">
    <location>
        <begin position="1"/>
        <end position="16"/>
    </location>
</feature>
<dbReference type="InterPro" id="IPR005845">
    <property type="entry name" value="A-D-PHexomutase_a/b/a-II"/>
</dbReference>
<gene>
    <name evidence="12" type="ORF">A606_08930</name>
</gene>
<dbReference type="eggNOG" id="COG1109">
    <property type="taxonomic scope" value="Bacteria"/>
</dbReference>
<feature type="region of interest" description="Disordered" evidence="8">
    <location>
        <begin position="448"/>
        <end position="467"/>
    </location>
</feature>
<keyword evidence="5 7" id="KW-0460">Magnesium</keyword>
<dbReference type="Proteomes" id="UP000014809">
    <property type="component" value="Chromosome"/>
</dbReference>
<dbReference type="SUPFAM" id="SSF55957">
    <property type="entry name" value="Phosphoglucomutase, C-terminal domain"/>
    <property type="match status" value="1"/>
</dbReference>
<dbReference type="PROSITE" id="PS00710">
    <property type="entry name" value="PGM_PMM"/>
    <property type="match status" value="1"/>
</dbReference>
<organism evidence="12 13">
    <name type="scientific">Corynebacterium terpenotabidum Y-11</name>
    <dbReference type="NCBI Taxonomy" id="1200352"/>
    <lineage>
        <taxon>Bacteria</taxon>
        <taxon>Bacillati</taxon>
        <taxon>Actinomycetota</taxon>
        <taxon>Actinomycetes</taxon>
        <taxon>Mycobacteriales</taxon>
        <taxon>Corynebacteriaceae</taxon>
        <taxon>Corynebacterium</taxon>
    </lineage>
</organism>
<dbReference type="AlphaFoldDB" id="S4XE57"/>
<dbReference type="InterPro" id="IPR016055">
    <property type="entry name" value="A-D-PHexomutase_a/b/a-I/II/III"/>
</dbReference>
<dbReference type="GO" id="GO:0008973">
    <property type="term" value="F:phosphopentomutase activity"/>
    <property type="evidence" value="ECO:0007669"/>
    <property type="project" value="TreeGrafter"/>
</dbReference>